<evidence type="ECO:0000256" key="1">
    <source>
        <dbReference type="ARBA" id="ARBA00023235"/>
    </source>
</evidence>
<dbReference type="PANTHER" id="PTHR43489">
    <property type="entry name" value="ISOMERASE"/>
    <property type="match status" value="1"/>
</dbReference>
<organism evidence="3 5">
    <name type="scientific">Hungatella hathewayi</name>
    <dbReference type="NCBI Taxonomy" id="154046"/>
    <lineage>
        <taxon>Bacteria</taxon>
        <taxon>Bacillati</taxon>
        <taxon>Bacillota</taxon>
        <taxon>Clostridia</taxon>
        <taxon>Lachnospirales</taxon>
        <taxon>Lachnospiraceae</taxon>
        <taxon>Hungatella</taxon>
    </lineage>
</organism>
<name>A0A174CKD7_9FIRM</name>
<reference evidence="4 6" key="2">
    <citation type="submission" date="2018-08" db="EMBL/GenBank/DDBJ databases">
        <title>A genome reference for cultivated species of the human gut microbiota.</title>
        <authorList>
            <person name="Zou Y."/>
            <person name="Xue W."/>
            <person name="Luo G."/>
        </authorList>
    </citation>
    <scope>NUCLEOTIDE SEQUENCE [LARGE SCALE GENOMIC DNA]</scope>
    <source>
        <strain evidence="4 6">TF05-11AC</strain>
    </source>
</reference>
<dbReference type="SUPFAM" id="SSF51658">
    <property type="entry name" value="Xylose isomerase-like"/>
    <property type="match status" value="1"/>
</dbReference>
<feature type="domain" description="Xylose isomerase-like TIM barrel" evidence="2">
    <location>
        <begin position="20"/>
        <end position="262"/>
    </location>
</feature>
<dbReference type="EMBL" id="CYZE01000004">
    <property type="protein sequence ID" value="CUO13703.1"/>
    <property type="molecule type" value="Genomic_DNA"/>
</dbReference>
<protein>
    <submittedName>
        <fullName evidence="4">Sugar phosphate isomerase/epimerase</fullName>
    </submittedName>
    <submittedName>
        <fullName evidence="3">Xylose isomerase</fullName>
    </submittedName>
</protein>
<dbReference type="InterPro" id="IPR013022">
    <property type="entry name" value="Xyl_isomerase-like_TIM-brl"/>
</dbReference>
<dbReference type="Proteomes" id="UP000095651">
    <property type="component" value="Unassembled WGS sequence"/>
</dbReference>
<reference evidence="3 5" key="1">
    <citation type="submission" date="2015-09" db="EMBL/GenBank/DDBJ databases">
        <authorList>
            <consortium name="Pathogen Informatics"/>
        </authorList>
    </citation>
    <scope>NUCLEOTIDE SEQUENCE [LARGE SCALE GENOMIC DNA]</scope>
    <source>
        <strain evidence="3 5">2789STDY5608850</strain>
    </source>
</reference>
<gene>
    <name evidence="4" type="ORF">DXC39_05220</name>
    <name evidence="3" type="ORF">ERS852407_01947</name>
</gene>
<dbReference type="RefSeq" id="WP_070102377.1">
    <property type="nucleotide sequence ID" value="NZ_CABIXC010000004.1"/>
</dbReference>
<dbReference type="PANTHER" id="PTHR43489:SF7">
    <property type="entry name" value="3-DEHYDRO-D-GULOSIDE 4-EPIMERASE-RELATED"/>
    <property type="match status" value="1"/>
</dbReference>
<evidence type="ECO:0000313" key="5">
    <source>
        <dbReference type="Proteomes" id="UP000095651"/>
    </source>
</evidence>
<evidence type="ECO:0000313" key="6">
    <source>
        <dbReference type="Proteomes" id="UP000261257"/>
    </source>
</evidence>
<sequence length="264" mass="30142">MMLLGTQDRDFFPQDLTEKFKFVKSIGFECFEIDGKVLMEKPDEIKRAVEASGLPVSSACGGYRGWIGDFIEEKRLNGIADLKVIIRNLKEVGGTGVVVPAAWGMFTYRLPPMVSPRSREGDRKAILDSLSQLEETAKECGIYIYLEPLNRYQDHMLNTTEDAVSIIDEGKFEMVKITGDFYHMSIEEDDISETLEKYKDYIGHIHIAENHRYQPGTGSIDFRRHMETLKRIGYDGAVVNEGRIRGEDPLKVYVDSIAYMKQFM</sequence>
<dbReference type="Pfam" id="PF01261">
    <property type="entry name" value="AP_endonuc_2"/>
    <property type="match status" value="1"/>
</dbReference>
<keyword evidence="1 3" id="KW-0413">Isomerase</keyword>
<dbReference type="GO" id="GO:0016853">
    <property type="term" value="F:isomerase activity"/>
    <property type="evidence" value="ECO:0007669"/>
    <property type="project" value="UniProtKB-KW"/>
</dbReference>
<dbReference type="InterPro" id="IPR050417">
    <property type="entry name" value="Sugar_Epim/Isomerase"/>
</dbReference>
<proteinExistence type="predicted"/>
<accession>A0A174CKD7</accession>
<evidence type="ECO:0000313" key="3">
    <source>
        <dbReference type="EMBL" id="CUO13703.1"/>
    </source>
</evidence>
<dbReference type="Gene3D" id="3.20.20.150">
    <property type="entry name" value="Divalent-metal-dependent TIM barrel enzymes"/>
    <property type="match status" value="1"/>
</dbReference>
<dbReference type="InterPro" id="IPR036237">
    <property type="entry name" value="Xyl_isomerase-like_sf"/>
</dbReference>
<dbReference type="AlphaFoldDB" id="A0A174CKD7"/>
<dbReference type="EMBL" id="QSSQ01000002">
    <property type="protein sequence ID" value="RGM07872.1"/>
    <property type="molecule type" value="Genomic_DNA"/>
</dbReference>
<evidence type="ECO:0000313" key="4">
    <source>
        <dbReference type="EMBL" id="RGM07872.1"/>
    </source>
</evidence>
<dbReference type="Proteomes" id="UP000261257">
    <property type="component" value="Unassembled WGS sequence"/>
</dbReference>
<evidence type="ECO:0000259" key="2">
    <source>
        <dbReference type="Pfam" id="PF01261"/>
    </source>
</evidence>